<feature type="domain" description="Methyltransferase" evidence="3">
    <location>
        <begin position="42"/>
        <end position="140"/>
    </location>
</feature>
<dbReference type="PANTHER" id="PTHR43861">
    <property type="entry name" value="TRANS-ACONITATE 2-METHYLTRANSFERASE-RELATED"/>
    <property type="match status" value="1"/>
</dbReference>
<dbReference type="CDD" id="cd02440">
    <property type="entry name" value="AdoMet_MTases"/>
    <property type="match status" value="1"/>
</dbReference>
<dbReference type="EMBL" id="QYZD01000002">
    <property type="protein sequence ID" value="RJG26263.1"/>
    <property type="molecule type" value="Genomic_DNA"/>
</dbReference>
<dbReference type="GO" id="GO:0032259">
    <property type="term" value="P:methylation"/>
    <property type="evidence" value="ECO:0007669"/>
    <property type="project" value="UniProtKB-KW"/>
</dbReference>
<dbReference type="AlphaFoldDB" id="A0A3A3GMP8"/>
<sequence>MESYGRFAAVYDRLMEDMPYDAWVEFAEQAWRRYMPSKPERIVDLGCGTGNITLPLAARGYALTGIDLSETMLAVAEQKAASAPAKSGSIRWLCQDMREWNAGEPADAVVSFCDCLNYITEEADVKRVFAATFRQLRAGGVFLFDVHHRRQFESYADTQPFAYDDDDLAYIWFCDYDEERREIEHQLTFFIRQEVGSLFERIDEAHVQRAYETEAMASWLREAGFARVEMYAEFGWSPPDGQSARIFFAAVKE</sequence>
<gene>
    <name evidence="4" type="ORF">DQX05_04705</name>
</gene>
<keyword evidence="2 4" id="KW-0808">Transferase</keyword>
<proteinExistence type="predicted"/>
<organism evidence="4 5">
    <name type="scientific">Paenibacillus thiaminolyticus</name>
    <name type="common">Bacillus thiaminolyticus</name>
    <dbReference type="NCBI Taxonomy" id="49283"/>
    <lineage>
        <taxon>Bacteria</taxon>
        <taxon>Bacillati</taxon>
        <taxon>Bacillota</taxon>
        <taxon>Bacilli</taxon>
        <taxon>Bacillales</taxon>
        <taxon>Paenibacillaceae</taxon>
        <taxon>Paenibacillus</taxon>
    </lineage>
</organism>
<dbReference type="GO" id="GO:0008168">
    <property type="term" value="F:methyltransferase activity"/>
    <property type="evidence" value="ECO:0007669"/>
    <property type="project" value="UniProtKB-KW"/>
</dbReference>
<comment type="caution">
    <text evidence="4">The sequence shown here is derived from an EMBL/GenBank/DDBJ whole genome shotgun (WGS) entry which is preliminary data.</text>
</comment>
<reference evidence="4 5" key="1">
    <citation type="submission" date="2018-09" db="EMBL/GenBank/DDBJ databases">
        <title>Paenibacillus SK2017-BO5.</title>
        <authorList>
            <person name="Piskunova J.V."/>
            <person name="Dubiley S.A."/>
            <person name="Severinov K.V."/>
        </authorList>
    </citation>
    <scope>NUCLEOTIDE SEQUENCE [LARGE SCALE GENOMIC DNA]</scope>
    <source>
        <strain evidence="4 5">BO5</strain>
    </source>
</reference>
<evidence type="ECO:0000259" key="3">
    <source>
        <dbReference type="Pfam" id="PF13649"/>
    </source>
</evidence>
<dbReference type="InterPro" id="IPR029063">
    <property type="entry name" value="SAM-dependent_MTases_sf"/>
</dbReference>
<dbReference type="Proteomes" id="UP000266177">
    <property type="component" value="Unassembled WGS sequence"/>
</dbReference>
<evidence type="ECO:0000256" key="2">
    <source>
        <dbReference type="ARBA" id="ARBA00022679"/>
    </source>
</evidence>
<keyword evidence="1 4" id="KW-0489">Methyltransferase</keyword>
<dbReference type="Gene3D" id="3.40.50.150">
    <property type="entry name" value="Vaccinia Virus protein VP39"/>
    <property type="match status" value="1"/>
</dbReference>
<dbReference type="PANTHER" id="PTHR43861:SF1">
    <property type="entry name" value="TRANS-ACONITATE 2-METHYLTRANSFERASE"/>
    <property type="match status" value="1"/>
</dbReference>
<accession>A0A3A3GMP8</accession>
<evidence type="ECO:0000313" key="5">
    <source>
        <dbReference type="Proteomes" id="UP000266177"/>
    </source>
</evidence>
<evidence type="ECO:0000313" key="4">
    <source>
        <dbReference type="EMBL" id="RJG26263.1"/>
    </source>
</evidence>
<name>A0A3A3GMP8_PANTH</name>
<dbReference type="Gene3D" id="2.20.25.110">
    <property type="entry name" value="S-adenosyl-L-methionine-dependent methyltransferases"/>
    <property type="match status" value="1"/>
</dbReference>
<dbReference type="RefSeq" id="WP_119791453.1">
    <property type="nucleotide sequence ID" value="NZ_QYZD01000002.1"/>
</dbReference>
<dbReference type="Pfam" id="PF13649">
    <property type="entry name" value="Methyltransf_25"/>
    <property type="match status" value="1"/>
</dbReference>
<dbReference type="OrthoDB" id="9811589at2"/>
<evidence type="ECO:0000256" key="1">
    <source>
        <dbReference type="ARBA" id="ARBA00022603"/>
    </source>
</evidence>
<protein>
    <submittedName>
        <fullName evidence="4">Class I SAM-dependent methyltransferase</fullName>
    </submittedName>
</protein>
<dbReference type="SUPFAM" id="SSF53335">
    <property type="entry name" value="S-adenosyl-L-methionine-dependent methyltransferases"/>
    <property type="match status" value="1"/>
</dbReference>
<dbReference type="InterPro" id="IPR041698">
    <property type="entry name" value="Methyltransf_25"/>
</dbReference>